<dbReference type="PANTHER" id="PTHR17598">
    <property type="entry name" value="DNA POLYMERASE DELTA SUBUNIT 3"/>
    <property type="match status" value="1"/>
</dbReference>
<dbReference type="GO" id="GO:0003887">
    <property type="term" value="F:DNA-directed DNA polymerase activity"/>
    <property type="evidence" value="ECO:0007669"/>
    <property type="project" value="TreeGrafter"/>
</dbReference>
<dbReference type="GO" id="GO:1904161">
    <property type="term" value="P:DNA synthesis involved in UV-damage excision repair"/>
    <property type="evidence" value="ECO:0007669"/>
    <property type="project" value="TreeGrafter"/>
</dbReference>
<evidence type="ECO:0000256" key="3">
    <source>
        <dbReference type="ARBA" id="ARBA00022705"/>
    </source>
</evidence>
<name>A0AAN7ZG00_9COLE</name>
<gene>
    <name evidence="6" type="ORF">RI129_008379</name>
</gene>
<dbReference type="EMBL" id="JAVRBK010000006">
    <property type="protein sequence ID" value="KAK5642212.1"/>
    <property type="molecule type" value="Genomic_DNA"/>
</dbReference>
<evidence type="ECO:0000256" key="5">
    <source>
        <dbReference type="SAM" id="MobiDB-lite"/>
    </source>
</evidence>
<protein>
    <recommendedName>
        <fullName evidence="2">DNA polymerase delta subunit 3</fullName>
    </recommendedName>
</protein>
<feature type="compositionally biased region" description="Polar residues" evidence="5">
    <location>
        <begin position="174"/>
        <end position="183"/>
    </location>
</feature>
<dbReference type="GO" id="GO:0043625">
    <property type="term" value="C:delta DNA polymerase complex"/>
    <property type="evidence" value="ECO:0007669"/>
    <property type="project" value="InterPro"/>
</dbReference>
<feature type="region of interest" description="Disordered" evidence="5">
    <location>
        <begin position="231"/>
        <end position="321"/>
    </location>
</feature>
<keyword evidence="7" id="KW-1185">Reference proteome</keyword>
<organism evidence="6 7">
    <name type="scientific">Pyrocoelia pectoralis</name>
    <dbReference type="NCBI Taxonomy" id="417401"/>
    <lineage>
        <taxon>Eukaryota</taxon>
        <taxon>Metazoa</taxon>
        <taxon>Ecdysozoa</taxon>
        <taxon>Arthropoda</taxon>
        <taxon>Hexapoda</taxon>
        <taxon>Insecta</taxon>
        <taxon>Pterygota</taxon>
        <taxon>Neoptera</taxon>
        <taxon>Endopterygota</taxon>
        <taxon>Coleoptera</taxon>
        <taxon>Polyphaga</taxon>
        <taxon>Elateriformia</taxon>
        <taxon>Elateroidea</taxon>
        <taxon>Lampyridae</taxon>
        <taxon>Lampyrinae</taxon>
        <taxon>Pyrocoelia</taxon>
    </lineage>
</organism>
<dbReference type="AlphaFoldDB" id="A0AAN7ZG00"/>
<dbReference type="GO" id="GO:0006297">
    <property type="term" value="P:nucleotide-excision repair, DNA gap filling"/>
    <property type="evidence" value="ECO:0007669"/>
    <property type="project" value="TreeGrafter"/>
</dbReference>
<dbReference type="Pfam" id="PF09507">
    <property type="entry name" value="CDC27"/>
    <property type="match status" value="1"/>
</dbReference>
<feature type="region of interest" description="Disordered" evidence="5">
    <location>
        <begin position="148"/>
        <end position="188"/>
    </location>
</feature>
<reference evidence="6 7" key="1">
    <citation type="journal article" date="2024" name="Insects">
        <title>An Improved Chromosome-Level Genome Assembly of the Firefly Pyrocoelia pectoralis.</title>
        <authorList>
            <person name="Fu X."/>
            <person name="Meyer-Rochow V.B."/>
            <person name="Ballantyne L."/>
            <person name="Zhu X."/>
        </authorList>
    </citation>
    <scope>NUCLEOTIDE SEQUENCE [LARGE SCALE GENOMIC DNA]</scope>
    <source>
        <strain evidence="6">XCY_ONT2</strain>
    </source>
</reference>
<accession>A0AAN7ZG00</accession>
<keyword evidence="4" id="KW-0539">Nucleus</keyword>
<dbReference type="Proteomes" id="UP001329430">
    <property type="component" value="Chromosome 6"/>
</dbReference>
<comment type="caution">
    <text evidence="6">The sequence shown here is derived from an EMBL/GenBank/DDBJ whole genome shotgun (WGS) entry which is preliminary data.</text>
</comment>
<evidence type="ECO:0000313" key="7">
    <source>
        <dbReference type="Proteomes" id="UP001329430"/>
    </source>
</evidence>
<dbReference type="InterPro" id="IPR041913">
    <property type="entry name" value="POLD3_sf"/>
</dbReference>
<evidence type="ECO:0000256" key="4">
    <source>
        <dbReference type="ARBA" id="ARBA00023242"/>
    </source>
</evidence>
<dbReference type="PANTHER" id="PTHR17598:SF13">
    <property type="entry name" value="DNA POLYMERASE DELTA SUBUNIT 3"/>
    <property type="match status" value="1"/>
</dbReference>
<feature type="compositionally biased region" description="Acidic residues" evidence="5">
    <location>
        <begin position="274"/>
        <end position="290"/>
    </location>
</feature>
<feature type="region of interest" description="Disordered" evidence="5">
    <location>
        <begin position="389"/>
        <end position="408"/>
    </location>
</feature>
<evidence type="ECO:0000256" key="2">
    <source>
        <dbReference type="ARBA" id="ARBA00017589"/>
    </source>
</evidence>
<evidence type="ECO:0000256" key="1">
    <source>
        <dbReference type="ARBA" id="ARBA00004123"/>
    </source>
</evidence>
<dbReference type="Gene3D" id="3.90.1030.20">
    <property type="entry name" value="DNA polymerase delta, p66 (Cdc27) subunit, wHTH domain"/>
    <property type="match status" value="1"/>
</dbReference>
<dbReference type="InterPro" id="IPR019038">
    <property type="entry name" value="POLD3"/>
</dbReference>
<comment type="subcellular location">
    <subcellularLocation>
        <location evidence="1">Nucleus</location>
    </subcellularLocation>
</comment>
<evidence type="ECO:0000313" key="6">
    <source>
        <dbReference type="EMBL" id="KAK5642212.1"/>
    </source>
</evidence>
<sequence>MDTDTINDNIKKLEELVIDEDKIVTIPFICTTFNVTSKESKLLLQEFIASNRKIHPGSLSLTYILSGLRDNNLPSISIVKEDDLDDKKDLYIGEPIAEIYSVQKCKEIDFNSVTLIDYFDAHNPREIPIKGSIVSKNCIKRQLKTKPVVPVPTPKEKPLPITKAPSKPTPHNGIKQSPKSSNVKMGMARKTASVAQLFKNVEPKCKPATTEGSHSNGDVQTEVKNTLQNLVDSDHDDDIVKATPEPPTPKNSKKRKSAKKDQNSKRRKRIIVEEQSDEDIFGNDEDEEEEISKKRKNVLEDSEEDEPIAKPEPVPIPKNKKRRLVDKTFEDEEGYIITRKEWVIVSGSEDEGGDVAVVPTVKVEATKVQVKEVDEKKEDTPVVHKNDKVVNGKAPTTKGKKTVPTNQPTLMNFFKKK</sequence>
<proteinExistence type="predicted"/>
<keyword evidence="3" id="KW-0235">DNA replication</keyword>
<dbReference type="GO" id="GO:0006271">
    <property type="term" value="P:DNA strand elongation involved in DNA replication"/>
    <property type="evidence" value="ECO:0007669"/>
    <property type="project" value="TreeGrafter"/>
</dbReference>